<keyword evidence="1" id="KW-0812">Transmembrane</keyword>
<evidence type="ECO:0000313" key="2">
    <source>
        <dbReference type="EMBL" id="TWV99391.1"/>
    </source>
</evidence>
<keyword evidence="3" id="KW-1185">Reference proteome</keyword>
<feature type="transmembrane region" description="Helical" evidence="1">
    <location>
        <begin position="118"/>
        <end position="135"/>
    </location>
</feature>
<feature type="transmembrane region" description="Helical" evidence="1">
    <location>
        <begin position="80"/>
        <end position="103"/>
    </location>
</feature>
<reference evidence="2 3" key="1">
    <citation type="submission" date="2019-08" db="EMBL/GenBank/DDBJ databases">
        <title>Whole genome sequencing of chitin degrading bacteria Chitinophaga pinensis YS16.</title>
        <authorList>
            <person name="Singh R.P."/>
            <person name="Manchanda G."/>
            <person name="Maurya I.K."/>
            <person name="Joshi N.K."/>
            <person name="Srivastava A.K."/>
        </authorList>
    </citation>
    <scope>NUCLEOTIDE SEQUENCE [LARGE SCALE GENOMIC DNA]</scope>
    <source>
        <strain evidence="2 3">YS-16</strain>
    </source>
</reference>
<feature type="transmembrane region" description="Helical" evidence="1">
    <location>
        <begin position="318"/>
        <end position="335"/>
    </location>
</feature>
<keyword evidence="1" id="KW-1133">Transmembrane helix</keyword>
<dbReference type="AlphaFoldDB" id="A0A5C6LR85"/>
<protein>
    <recommendedName>
        <fullName evidence="4">DUF2157 domain-containing protein</fullName>
    </recommendedName>
</protein>
<organism evidence="2 3">
    <name type="scientific">Chitinophaga pinensis</name>
    <dbReference type="NCBI Taxonomy" id="79329"/>
    <lineage>
        <taxon>Bacteria</taxon>
        <taxon>Pseudomonadati</taxon>
        <taxon>Bacteroidota</taxon>
        <taxon>Chitinophagia</taxon>
        <taxon>Chitinophagales</taxon>
        <taxon>Chitinophagaceae</taxon>
        <taxon>Chitinophaga</taxon>
    </lineage>
</organism>
<feature type="transmembrane region" description="Helical" evidence="1">
    <location>
        <begin position="295"/>
        <end position="312"/>
    </location>
</feature>
<feature type="transmembrane region" description="Helical" evidence="1">
    <location>
        <begin position="192"/>
        <end position="217"/>
    </location>
</feature>
<feature type="transmembrane region" description="Helical" evidence="1">
    <location>
        <begin position="47"/>
        <end position="68"/>
    </location>
</feature>
<sequence>MLEVDKKEAHLLQKAVRQWESENLISPEQATLLKETWRIREGDWQVVTLYIFIAAISCALMAFGSLVLDEKWIEVLRLKFSLTDGIIATLFAALTVFLCFNGYRRQQRNPDYSLNRELFWLLPILSVGVSVVYLGKTLQYLNSNYGVFWLLATAAYGILGLLLSSRLMWTATLLCLIPAYVKLTYYISGGKAFFLGMNLPCRMILLAGIMVGIHWLFRNNRLYKQVKHITWVGSWLLLLLSGWMISIFGNSASWDEWQQVRQVSLLWWVAAFTVLCVLVLIWGIKSHDTMVRDMAVLFLLLNLYTRYFEYLWDRTHKGVFFTVLALSFWWLGKLLEKRLKGKSVKN</sequence>
<evidence type="ECO:0000256" key="1">
    <source>
        <dbReference type="SAM" id="Phobius"/>
    </source>
</evidence>
<name>A0A5C6LR85_9BACT</name>
<feature type="transmembrane region" description="Helical" evidence="1">
    <location>
        <begin position="265"/>
        <end position="283"/>
    </location>
</feature>
<proteinExistence type="predicted"/>
<dbReference type="OrthoDB" id="1120077at2"/>
<feature type="transmembrane region" description="Helical" evidence="1">
    <location>
        <begin position="229"/>
        <end position="253"/>
    </location>
</feature>
<gene>
    <name evidence="2" type="ORF">FEF09_16745</name>
</gene>
<dbReference type="RefSeq" id="WP_146306186.1">
    <property type="nucleotide sequence ID" value="NZ_VOHS01000016.1"/>
</dbReference>
<dbReference type="EMBL" id="VOHS01000016">
    <property type="protein sequence ID" value="TWV99391.1"/>
    <property type="molecule type" value="Genomic_DNA"/>
</dbReference>
<evidence type="ECO:0008006" key="4">
    <source>
        <dbReference type="Google" id="ProtNLM"/>
    </source>
</evidence>
<evidence type="ECO:0000313" key="3">
    <source>
        <dbReference type="Proteomes" id="UP000318815"/>
    </source>
</evidence>
<keyword evidence="1" id="KW-0472">Membrane</keyword>
<dbReference type="Proteomes" id="UP000318815">
    <property type="component" value="Unassembled WGS sequence"/>
</dbReference>
<feature type="transmembrane region" description="Helical" evidence="1">
    <location>
        <begin position="147"/>
        <end position="180"/>
    </location>
</feature>
<comment type="caution">
    <text evidence="2">The sequence shown here is derived from an EMBL/GenBank/DDBJ whole genome shotgun (WGS) entry which is preliminary data.</text>
</comment>
<accession>A0A5C6LR85</accession>